<dbReference type="InterPro" id="IPR036390">
    <property type="entry name" value="WH_DNA-bd_sf"/>
</dbReference>
<dbReference type="AlphaFoldDB" id="A0A1M5P6C5"/>
<dbReference type="OrthoDB" id="3697068at2"/>
<dbReference type="STRING" id="2017.SAMN05444320_11786"/>
<gene>
    <name evidence="1" type="ORF">SAMN05444320_11786</name>
</gene>
<name>A0A1M5P6C5_STRHI</name>
<keyword evidence="2" id="KW-1185">Reference proteome</keyword>
<dbReference type="Gene3D" id="1.10.10.10">
    <property type="entry name" value="Winged helix-like DNA-binding domain superfamily/Winged helix DNA-binding domain"/>
    <property type="match status" value="1"/>
</dbReference>
<evidence type="ECO:0000313" key="1">
    <source>
        <dbReference type="EMBL" id="SHG97336.1"/>
    </source>
</evidence>
<keyword evidence="1" id="KW-0238">DNA-binding</keyword>
<accession>A0A1M5P6C5</accession>
<sequence length="141" mass="15457">MKPIGYWLNRTDQALTSSMNGMLAEFGLTRIAWQVLNVVHDTPRVADADVLAILAANADTRTLSAAIDTMLSDGWVTRPAPNQLVLTPDGQQRLVRVAERVDEFRELSTTGISGDEYRTAVEVLERMARNLETATDTAPAS</sequence>
<dbReference type="EMBL" id="FQVN01000017">
    <property type="protein sequence ID" value="SHG97336.1"/>
    <property type="molecule type" value="Genomic_DNA"/>
</dbReference>
<dbReference type="RefSeq" id="WP_083960332.1">
    <property type="nucleotide sequence ID" value="NZ_FQVN01000017.1"/>
</dbReference>
<reference evidence="1 2" key="1">
    <citation type="submission" date="2016-11" db="EMBL/GenBank/DDBJ databases">
        <authorList>
            <person name="Jaros S."/>
            <person name="Januszkiewicz K."/>
            <person name="Wedrychowicz H."/>
        </authorList>
    </citation>
    <scope>NUCLEOTIDE SEQUENCE [LARGE SCALE GENOMIC DNA]</scope>
    <source>
        <strain evidence="1 2">DSM 44523</strain>
    </source>
</reference>
<proteinExistence type="predicted"/>
<evidence type="ECO:0000313" key="2">
    <source>
        <dbReference type="Proteomes" id="UP000184501"/>
    </source>
</evidence>
<dbReference type="InterPro" id="IPR036388">
    <property type="entry name" value="WH-like_DNA-bd_sf"/>
</dbReference>
<dbReference type="Proteomes" id="UP000184501">
    <property type="component" value="Unassembled WGS sequence"/>
</dbReference>
<dbReference type="SUPFAM" id="SSF46785">
    <property type="entry name" value="Winged helix' DNA-binding domain"/>
    <property type="match status" value="1"/>
</dbReference>
<protein>
    <submittedName>
        <fullName evidence="1">DNA-binding transcriptional regulator, MarR family</fullName>
    </submittedName>
</protein>
<organism evidence="1 2">
    <name type="scientific">Streptoalloteichus hindustanus</name>
    <dbReference type="NCBI Taxonomy" id="2017"/>
    <lineage>
        <taxon>Bacteria</taxon>
        <taxon>Bacillati</taxon>
        <taxon>Actinomycetota</taxon>
        <taxon>Actinomycetes</taxon>
        <taxon>Pseudonocardiales</taxon>
        <taxon>Pseudonocardiaceae</taxon>
        <taxon>Streptoalloteichus</taxon>
    </lineage>
</organism>
<dbReference type="GO" id="GO:0003677">
    <property type="term" value="F:DNA binding"/>
    <property type="evidence" value="ECO:0007669"/>
    <property type="project" value="UniProtKB-KW"/>
</dbReference>